<name>A0ABY8EW54_MALFU</name>
<keyword evidence="11" id="KW-1185">Reference proteome</keyword>
<evidence type="ECO:0000256" key="4">
    <source>
        <dbReference type="ARBA" id="ARBA00013043"/>
    </source>
</evidence>
<evidence type="ECO:0000256" key="1">
    <source>
        <dbReference type="ARBA" id="ARBA00001353"/>
    </source>
</evidence>
<comment type="pathway">
    <text evidence="2">Cofactor biosynthesis; tetrahydrofolate biosynthesis; 2-amino-4-hydroxy-6-hydroxymethyl-7,8-dihydropteridine diphosphate from 7,8-dihydroneopterin triphosphate: step 3/4.</text>
</comment>
<dbReference type="NCBIfam" id="TIGR00526">
    <property type="entry name" value="folB_dom"/>
    <property type="match status" value="2"/>
</dbReference>
<evidence type="ECO:0000256" key="6">
    <source>
        <dbReference type="ARBA" id="ARBA00023239"/>
    </source>
</evidence>
<feature type="compositionally biased region" description="Low complexity" evidence="8">
    <location>
        <begin position="315"/>
        <end position="326"/>
    </location>
</feature>
<gene>
    <name evidence="10" type="primary">FOL1_1</name>
    <name evidence="10" type="ORF">GLX27_004513</name>
</gene>
<evidence type="ECO:0000313" key="10">
    <source>
        <dbReference type="EMBL" id="WFD49828.1"/>
    </source>
</evidence>
<dbReference type="PANTHER" id="PTHR42844">
    <property type="entry name" value="DIHYDRONEOPTERIN ALDOLASE 1-RELATED"/>
    <property type="match status" value="1"/>
</dbReference>
<feature type="region of interest" description="Disordered" evidence="8">
    <location>
        <begin position="271"/>
        <end position="345"/>
    </location>
</feature>
<reference evidence="10 11" key="1">
    <citation type="journal article" date="2020" name="Elife">
        <title>Loss of centromere function drives karyotype evolution in closely related Malassezia species.</title>
        <authorList>
            <person name="Sankaranarayanan S.R."/>
            <person name="Ianiri G."/>
            <person name="Coelho M.A."/>
            <person name="Reza M.H."/>
            <person name="Thimmappa B.C."/>
            <person name="Ganguly P."/>
            <person name="Vadnala R.N."/>
            <person name="Sun S."/>
            <person name="Siddharthan R."/>
            <person name="Tellgren-Roth C."/>
            <person name="Dawson T.L."/>
            <person name="Heitman J."/>
            <person name="Sanyal K."/>
        </authorList>
    </citation>
    <scope>NUCLEOTIDE SEQUENCE [LARGE SCALE GENOMIC DNA]</scope>
    <source>
        <strain evidence="10">CBS14141</strain>
    </source>
</reference>
<keyword evidence="6" id="KW-0456">Lyase</keyword>
<evidence type="ECO:0000259" key="9">
    <source>
        <dbReference type="SMART" id="SM00905"/>
    </source>
</evidence>
<dbReference type="EC" id="4.1.2.25" evidence="4"/>
<organism evidence="10 11">
    <name type="scientific">Malassezia furfur</name>
    <name type="common">Pityriasis versicolor infection agent</name>
    <name type="synonym">Pityrosporum furfur</name>
    <dbReference type="NCBI Taxonomy" id="55194"/>
    <lineage>
        <taxon>Eukaryota</taxon>
        <taxon>Fungi</taxon>
        <taxon>Dikarya</taxon>
        <taxon>Basidiomycota</taxon>
        <taxon>Ustilaginomycotina</taxon>
        <taxon>Malasseziomycetes</taxon>
        <taxon>Malasseziales</taxon>
        <taxon>Malasseziaceae</taxon>
        <taxon>Malassezia</taxon>
    </lineage>
</organism>
<dbReference type="Proteomes" id="UP000818624">
    <property type="component" value="Chromosome 7"/>
</dbReference>
<dbReference type="InterPro" id="IPR006157">
    <property type="entry name" value="FolB_dom"/>
</dbReference>
<feature type="region of interest" description="Disordered" evidence="8">
    <location>
        <begin position="376"/>
        <end position="414"/>
    </location>
</feature>
<evidence type="ECO:0000256" key="2">
    <source>
        <dbReference type="ARBA" id="ARBA00005013"/>
    </source>
</evidence>
<feature type="domain" description="Dihydroneopterin aldolase/epimerase" evidence="9">
    <location>
        <begin position="152"/>
        <end position="255"/>
    </location>
</feature>
<feature type="compositionally biased region" description="Basic residues" evidence="8">
    <location>
        <begin position="392"/>
        <end position="404"/>
    </location>
</feature>
<dbReference type="EMBL" id="CP046240">
    <property type="protein sequence ID" value="WFD49828.1"/>
    <property type="molecule type" value="Genomic_DNA"/>
</dbReference>
<evidence type="ECO:0000256" key="5">
    <source>
        <dbReference type="ARBA" id="ARBA00022909"/>
    </source>
</evidence>
<dbReference type="SMART" id="SM00905">
    <property type="entry name" value="FolB"/>
    <property type="match status" value="2"/>
</dbReference>
<evidence type="ECO:0000256" key="3">
    <source>
        <dbReference type="ARBA" id="ARBA00005708"/>
    </source>
</evidence>
<accession>A0ABY8EW54</accession>
<keyword evidence="5" id="KW-0289">Folate biosynthesis</keyword>
<dbReference type="InterPro" id="IPR043133">
    <property type="entry name" value="GTP-CH-I_C/QueF"/>
</dbReference>
<protein>
    <recommendedName>
        <fullName evidence="4">dihydroneopterin aldolase</fullName>
        <ecNumber evidence="4">4.1.2.25</ecNumber>
    </recommendedName>
    <alternativeName>
        <fullName evidence="7">7,8-dihydroneopterin aldolase</fullName>
    </alternativeName>
</protein>
<dbReference type="PANTHER" id="PTHR42844:SF1">
    <property type="entry name" value="DIHYDRONEOPTERIN ALDOLASE 1-RELATED"/>
    <property type="match status" value="1"/>
</dbReference>
<dbReference type="InterPro" id="IPR006156">
    <property type="entry name" value="Dihydroneopterin_aldolase"/>
</dbReference>
<evidence type="ECO:0000313" key="11">
    <source>
        <dbReference type="Proteomes" id="UP000818624"/>
    </source>
</evidence>
<dbReference type="Gene3D" id="3.30.1130.10">
    <property type="match status" value="2"/>
</dbReference>
<comment type="similarity">
    <text evidence="3">Belongs to the DHNA family.</text>
</comment>
<sequence>MTARHAASMPARALAPHAVHLRDTIAVRGLEVRMRAGRDAWGRALPQPVHIDAVLRTDVARTGTSDHLPYSLNYGEVYRALEAHCRTHEYDDVGRLAEALAAVCRTCRAPWAEVTVRLPRALLRAAYVGVSVARADAALVEEAAALPAHDRLSIEALEVFAILGVNPWERETRQRLRISLDIAVPHAGERGVRYEAMARAVEAFVEASSYQTVERLATEIARVVIVAHGAEEAAVRVEKPSAIMYAACASVEVVRDRAFFQREEGVEAGAPEAVGGKRARQGPWGARQGPWGARQGPWGARQGSWMPRQGPWTARQNPRGPRQGPSRPRPLPWRARQGPWRARQGPWRMCPVRNVFRRRPLCPVRNVFRKRPLCPVRDMSRGQPLCPVRNVSRGRNRPPARHPRTPPSRWPPPP</sequence>
<feature type="domain" description="Dihydroneopterin aldolase/epimerase" evidence="9">
    <location>
        <begin position="25"/>
        <end position="134"/>
    </location>
</feature>
<feature type="compositionally biased region" description="Pro residues" evidence="8">
    <location>
        <begin position="405"/>
        <end position="414"/>
    </location>
</feature>
<dbReference type="SUPFAM" id="SSF55620">
    <property type="entry name" value="Tetrahydrobiopterin biosynthesis enzymes-like"/>
    <property type="match status" value="2"/>
</dbReference>
<evidence type="ECO:0000256" key="8">
    <source>
        <dbReference type="SAM" id="MobiDB-lite"/>
    </source>
</evidence>
<evidence type="ECO:0000256" key="7">
    <source>
        <dbReference type="ARBA" id="ARBA00032903"/>
    </source>
</evidence>
<proteinExistence type="inferred from homology"/>
<comment type="catalytic activity">
    <reaction evidence="1">
        <text>7,8-dihydroneopterin = 6-hydroxymethyl-7,8-dihydropterin + glycolaldehyde</text>
        <dbReference type="Rhea" id="RHEA:10540"/>
        <dbReference type="ChEBI" id="CHEBI:17001"/>
        <dbReference type="ChEBI" id="CHEBI:17071"/>
        <dbReference type="ChEBI" id="CHEBI:44841"/>
        <dbReference type="EC" id="4.1.2.25"/>
    </reaction>
</comment>
<dbReference type="Pfam" id="PF02152">
    <property type="entry name" value="FolB"/>
    <property type="match status" value="2"/>
</dbReference>